<evidence type="ECO:0000313" key="8">
    <source>
        <dbReference type="Proteomes" id="UP001165679"/>
    </source>
</evidence>
<gene>
    <name evidence="7" type="ORF">OL599_18335</name>
</gene>
<comment type="caution">
    <text evidence="7">The sequence shown here is derived from an EMBL/GenBank/DDBJ whole genome shotgun (WGS) entry which is preliminary data.</text>
</comment>
<dbReference type="RefSeq" id="WP_264715325.1">
    <property type="nucleotide sequence ID" value="NZ_JAPDNT010000020.1"/>
</dbReference>
<reference evidence="7" key="2">
    <citation type="submission" date="2022-10" db="EMBL/GenBank/DDBJ databases">
        <authorList>
            <person name="Trinh H.N."/>
        </authorList>
    </citation>
    <scope>NUCLEOTIDE SEQUENCE</scope>
    <source>
        <strain evidence="7">RN2-1</strain>
    </source>
</reference>
<evidence type="ECO:0000256" key="4">
    <source>
        <dbReference type="RuleBase" id="RU003744"/>
    </source>
</evidence>
<evidence type="ECO:0000256" key="2">
    <source>
        <dbReference type="ARBA" id="ARBA00010333"/>
    </source>
</evidence>
<accession>A0AA42CJ42</accession>
<dbReference type="PANTHER" id="PTHR35936:SF17">
    <property type="entry name" value="ARGININE-BINDING EXTRACELLULAR PROTEIN ARTP"/>
    <property type="match status" value="1"/>
</dbReference>
<feature type="signal peptide" evidence="5">
    <location>
        <begin position="1"/>
        <end position="21"/>
    </location>
</feature>
<feature type="chain" id="PRO_5041359927" evidence="5">
    <location>
        <begin position="22"/>
        <end position="277"/>
    </location>
</feature>
<dbReference type="Proteomes" id="UP001165679">
    <property type="component" value="Unassembled WGS sequence"/>
</dbReference>
<evidence type="ECO:0000256" key="5">
    <source>
        <dbReference type="SAM" id="SignalP"/>
    </source>
</evidence>
<keyword evidence="3 5" id="KW-0732">Signal</keyword>
<keyword evidence="8" id="KW-1185">Reference proteome</keyword>
<dbReference type="PROSITE" id="PS01039">
    <property type="entry name" value="SBP_BACTERIAL_3"/>
    <property type="match status" value="1"/>
</dbReference>
<name>A0AA42CJ42_9PROT</name>
<sequence length="277" mass="29896">MRLHIIAVAAALAIGMAGAQAQTLPERYKTAGKIVIGTTPNYPPVTFKDPQTNQLAGYDIEIGNAIGEKLGVRIEWQDTSFEQMISAVATDRIDLILGGMNDIPARRETLDFVDYMKSGVQFFVQHKRAGEFKAATDLCGKTVGASRRTNFPKEIEAWSAEQCVKAGKPPIRIMGTEGSADARAQLRQGRIDAGAQGNESLPYLMKLDPDTYNLVGEPFALVYQGIGVSRKKADLRDAVAAALKAVIADGTYKKIVDKYGVQPNAVVAVAINSEPVK</sequence>
<organism evidence="7 8">
    <name type="scientific">Limobrevibacterium gyesilva</name>
    <dbReference type="NCBI Taxonomy" id="2991712"/>
    <lineage>
        <taxon>Bacteria</taxon>
        <taxon>Pseudomonadati</taxon>
        <taxon>Pseudomonadota</taxon>
        <taxon>Alphaproteobacteria</taxon>
        <taxon>Acetobacterales</taxon>
        <taxon>Acetobacteraceae</taxon>
        <taxon>Limobrevibacterium</taxon>
    </lineage>
</organism>
<dbReference type="AlphaFoldDB" id="A0AA42CJ42"/>
<dbReference type="SMART" id="SM00062">
    <property type="entry name" value="PBPb"/>
    <property type="match status" value="1"/>
</dbReference>
<evidence type="ECO:0000256" key="3">
    <source>
        <dbReference type="ARBA" id="ARBA00022729"/>
    </source>
</evidence>
<reference evidence="7" key="1">
    <citation type="submission" date="2022-09" db="EMBL/GenBank/DDBJ databases">
        <title>Rhodovastum sp. nov. RN2-1 isolated from soil in Seongnam, South Korea.</title>
        <authorList>
            <person name="Le N.T."/>
        </authorList>
    </citation>
    <scope>NUCLEOTIDE SEQUENCE</scope>
    <source>
        <strain evidence="7">RN2-1</strain>
    </source>
</reference>
<comment type="similarity">
    <text evidence="2 4">Belongs to the bacterial solute-binding protein 3 family.</text>
</comment>
<dbReference type="GO" id="GO:0030313">
    <property type="term" value="C:cell envelope"/>
    <property type="evidence" value="ECO:0007669"/>
    <property type="project" value="UniProtKB-SubCell"/>
</dbReference>
<dbReference type="InterPro" id="IPR001638">
    <property type="entry name" value="Solute-binding_3/MltF_N"/>
</dbReference>
<dbReference type="CDD" id="cd01004">
    <property type="entry name" value="PBP2_MidA_like"/>
    <property type="match status" value="1"/>
</dbReference>
<dbReference type="Pfam" id="PF00497">
    <property type="entry name" value="SBP_bac_3"/>
    <property type="match status" value="1"/>
</dbReference>
<dbReference type="EMBL" id="JAPDNT010000020">
    <property type="protein sequence ID" value="MCW3476525.1"/>
    <property type="molecule type" value="Genomic_DNA"/>
</dbReference>
<dbReference type="PANTHER" id="PTHR35936">
    <property type="entry name" value="MEMBRANE-BOUND LYTIC MUREIN TRANSGLYCOSYLASE F"/>
    <property type="match status" value="1"/>
</dbReference>
<proteinExistence type="inferred from homology"/>
<evidence type="ECO:0000259" key="6">
    <source>
        <dbReference type="SMART" id="SM00062"/>
    </source>
</evidence>
<feature type="domain" description="Solute-binding protein family 3/N-terminal" evidence="6">
    <location>
        <begin position="33"/>
        <end position="263"/>
    </location>
</feature>
<dbReference type="InterPro" id="IPR018313">
    <property type="entry name" value="SBP_3_CS"/>
</dbReference>
<protein>
    <submittedName>
        <fullName evidence="7">ABC transporter substrate-binding protein</fullName>
    </submittedName>
</protein>
<evidence type="ECO:0000313" key="7">
    <source>
        <dbReference type="EMBL" id="MCW3476525.1"/>
    </source>
</evidence>
<dbReference type="SUPFAM" id="SSF53850">
    <property type="entry name" value="Periplasmic binding protein-like II"/>
    <property type="match status" value="1"/>
</dbReference>
<evidence type="ECO:0000256" key="1">
    <source>
        <dbReference type="ARBA" id="ARBA00004196"/>
    </source>
</evidence>
<dbReference type="Gene3D" id="3.40.190.10">
    <property type="entry name" value="Periplasmic binding protein-like II"/>
    <property type="match status" value="2"/>
</dbReference>
<comment type="subcellular location">
    <subcellularLocation>
        <location evidence="1">Cell envelope</location>
    </subcellularLocation>
</comment>